<reference evidence="3" key="1">
    <citation type="submission" date="2009-09" db="EMBL/GenBank/DDBJ databases">
        <title>The complete genome of Nakamurella multipartita DSM 44233.</title>
        <authorList>
            <consortium name="US DOE Joint Genome Institute (JGI-PGF)"/>
            <person name="Lucas S."/>
            <person name="Copeland A."/>
            <person name="Lapidus A."/>
            <person name="Glavina del Rio T."/>
            <person name="Dalin E."/>
            <person name="Tice H."/>
            <person name="Bruce D."/>
            <person name="Goodwin L."/>
            <person name="Pitluck S."/>
            <person name="Kyrpides N."/>
            <person name="Mavromatis K."/>
            <person name="Ivanova N."/>
            <person name="Ovchinnikova G."/>
            <person name="Sims D."/>
            <person name="Meincke L."/>
            <person name="Brettin T."/>
            <person name="Detter J.C."/>
            <person name="Han C."/>
            <person name="Larimer F."/>
            <person name="Land M."/>
            <person name="Hauser L."/>
            <person name="Markowitz V."/>
            <person name="Cheng J.-F."/>
            <person name="Hugenholtz P."/>
            <person name="Woyke T."/>
            <person name="Wu D."/>
            <person name="Klenk H.-P."/>
            <person name="Eisen J.A."/>
        </authorList>
    </citation>
    <scope>NUCLEOTIDE SEQUENCE [LARGE SCALE GENOMIC DNA]</scope>
    <source>
        <strain evidence="3">ATCC 700099 / DSM 44233 / CIP 104796 / JCM 9543 / NBRC 105858 / Y-104</strain>
    </source>
</reference>
<reference evidence="2 3" key="2">
    <citation type="journal article" date="2010" name="Stand. Genomic Sci.">
        <title>Complete genome sequence of Nakamurella multipartita type strain (Y-104).</title>
        <authorList>
            <person name="Tice H."/>
            <person name="Mayilraj S."/>
            <person name="Sims D."/>
            <person name="Lapidus A."/>
            <person name="Nolan M."/>
            <person name="Lucas S."/>
            <person name="Glavina Del Rio T."/>
            <person name="Copeland A."/>
            <person name="Cheng J.F."/>
            <person name="Meincke L."/>
            <person name="Bruce D."/>
            <person name="Goodwin L."/>
            <person name="Pitluck S."/>
            <person name="Ivanova N."/>
            <person name="Mavromatis K."/>
            <person name="Ovchinnikova G."/>
            <person name="Pati A."/>
            <person name="Chen A."/>
            <person name="Palaniappan K."/>
            <person name="Land M."/>
            <person name="Hauser L."/>
            <person name="Chang Y.J."/>
            <person name="Jeffries C.D."/>
            <person name="Detter J.C."/>
            <person name="Brettin T."/>
            <person name="Rohde M."/>
            <person name="Goker M."/>
            <person name="Bristow J."/>
            <person name="Eisen J.A."/>
            <person name="Markowitz V."/>
            <person name="Hugenholtz P."/>
            <person name="Kyrpides N.C."/>
            <person name="Klenk H.P."/>
            <person name="Chen F."/>
        </authorList>
    </citation>
    <scope>NUCLEOTIDE SEQUENCE [LARGE SCALE GENOMIC DNA]</scope>
    <source>
        <strain evidence="3">ATCC 700099 / DSM 44233 / CIP 104796 / JCM 9543 / NBRC 105858 / Y-104</strain>
    </source>
</reference>
<protein>
    <recommendedName>
        <fullName evidence="1">Glycosyl transferase family 28 C-terminal domain-containing protein</fullName>
    </recommendedName>
</protein>
<dbReference type="eggNOG" id="COG4671">
    <property type="taxonomic scope" value="Bacteria"/>
</dbReference>
<sequence length="339" mass="36417">MIGYYVHHQGLGHWQRARSIARHLADPPTLLSSLPPPADALGDELPRVTLPLDNLTSPADHTAHGTLHWVPRHDQGLRRRMAILADWIDAADPDLMVVDVSVEVALLCRLMGVPTVVMAMPGDRSDRAHRSAYDSAHAILAPWAAEFSAAQWTDRWPDKTFHAGAISRYAGRRPPPAGTHDGPLRVLVLWGKGGDGRSAAALAAASRATTHYRWRQAGVGADAGVPVWDLLCWADVVVTHAGQNAVAEVAAAGRPAVVIAEDRPHGEQRATARTLDRAGLAVGLDSLPAPEQWPELLVAALAIGGHGWARWAPPDAARRAADFLHASTLEVRRRIAPVA</sequence>
<dbReference type="AlphaFoldDB" id="C8XDY9"/>
<dbReference type="SUPFAM" id="SSF53756">
    <property type="entry name" value="UDP-Glycosyltransferase/glycogen phosphorylase"/>
    <property type="match status" value="1"/>
</dbReference>
<dbReference type="GO" id="GO:0016758">
    <property type="term" value="F:hexosyltransferase activity"/>
    <property type="evidence" value="ECO:0007669"/>
    <property type="project" value="InterPro"/>
</dbReference>
<dbReference type="InterPro" id="IPR007235">
    <property type="entry name" value="Glyco_trans_28_C"/>
</dbReference>
<dbReference type="STRING" id="479431.Namu_3364"/>
<dbReference type="PANTHER" id="PTHR21015:SF22">
    <property type="entry name" value="GLYCOSYLTRANSFERASE"/>
    <property type="match status" value="1"/>
</dbReference>
<proteinExistence type="predicted"/>
<dbReference type="KEGG" id="nml:Namu_3364"/>
<gene>
    <name evidence="2" type="ordered locus">Namu_3364</name>
</gene>
<keyword evidence="3" id="KW-1185">Reference proteome</keyword>
<dbReference type="InParanoid" id="C8XDY9"/>
<dbReference type="PANTHER" id="PTHR21015">
    <property type="entry name" value="UDP-N-ACETYLGLUCOSAMINE--N-ACETYLMURAMYL-(PENTAPEPTIDE) PYROPHOSPHORYL-UNDECAPRENOL N-ACETYLGLUCOSAMINE TRANSFERASE 1"/>
    <property type="match status" value="1"/>
</dbReference>
<dbReference type="Pfam" id="PF04101">
    <property type="entry name" value="Glyco_tran_28_C"/>
    <property type="match status" value="1"/>
</dbReference>
<dbReference type="HOGENOM" id="CLU_050684_0_0_11"/>
<organism evidence="2 3">
    <name type="scientific">Nakamurella multipartita (strain ATCC 700099 / DSM 44233 / CIP 104796 / JCM 9543 / NBRC 105858 / Y-104)</name>
    <name type="common">Microsphaera multipartita</name>
    <dbReference type="NCBI Taxonomy" id="479431"/>
    <lineage>
        <taxon>Bacteria</taxon>
        <taxon>Bacillati</taxon>
        <taxon>Actinomycetota</taxon>
        <taxon>Actinomycetes</taxon>
        <taxon>Nakamurellales</taxon>
        <taxon>Nakamurellaceae</taxon>
        <taxon>Nakamurella</taxon>
    </lineage>
</organism>
<dbReference type="RefSeq" id="WP_015748558.1">
    <property type="nucleotide sequence ID" value="NC_013235.1"/>
</dbReference>
<dbReference type="Proteomes" id="UP000002218">
    <property type="component" value="Chromosome"/>
</dbReference>
<dbReference type="SMR" id="C8XDY9"/>
<dbReference type="OrthoDB" id="9809594at2"/>
<evidence type="ECO:0000259" key="1">
    <source>
        <dbReference type="Pfam" id="PF04101"/>
    </source>
</evidence>
<accession>C8XDY9</accession>
<dbReference type="Gene3D" id="3.40.50.2000">
    <property type="entry name" value="Glycogen Phosphorylase B"/>
    <property type="match status" value="1"/>
</dbReference>
<dbReference type="EMBL" id="CP001737">
    <property type="protein sequence ID" value="ACV79692.1"/>
    <property type="molecule type" value="Genomic_DNA"/>
</dbReference>
<feature type="domain" description="Glycosyl transferase family 28 C-terminal" evidence="1">
    <location>
        <begin position="231"/>
        <end position="286"/>
    </location>
</feature>
<name>C8XDY9_NAKMY</name>
<evidence type="ECO:0000313" key="2">
    <source>
        <dbReference type="EMBL" id="ACV79692.1"/>
    </source>
</evidence>
<evidence type="ECO:0000313" key="3">
    <source>
        <dbReference type="Proteomes" id="UP000002218"/>
    </source>
</evidence>